<keyword evidence="3" id="KW-1185">Reference proteome</keyword>
<keyword evidence="1" id="KW-0472">Membrane</keyword>
<protein>
    <submittedName>
        <fullName evidence="2">Uncharacterized protein</fullName>
    </submittedName>
</protein>
<evidence type="ECO:0000313" key="2">
    <source>
        <dbReference type="EMBL" id="GAA0874984.1"/>
    </source>
</evidence>
<feature type="transmembrane region" description="Helical" evidence="1">
    <location>
        <begin position="39"/>
        <end position="59"/>
    </location>
</feature>
<evidence type="ECO:0000256" key="1">
    <source>
        <dbReference type="SAM" id="Phobius"/>
    </source>
</evidence>
<accession>A0ABN1MNV8</accession>
<evidence type="ECO:0000313" key="3">
    <source>
        <dbReference type="Proteomes" id="UP001501126"/>
    </source>
</evidence>
<sequence length="294" mass="32836">MNGNSLSVLFKKYSIPVILLVIGLALIILGVSNNQGSDWMMASSLLAISGVLSIIYVSGIIPGKISLFIGIPVALVAVYVLYQMGSEVVAEENKKIKKEEITNLMKQNLNDIKAAQIAYRDKYGKYASDWNKLIHFIKSGTIKEVVKEGGVPNRRLTPEERAIIYGPKDNRALDYNMTELEAYALAKSETPPADLTGFVRDTVEVSYFERTFKNTSYVDRRKRMGFPEFNADSLVYIPTTSDMYSLKTMDSLEYQGSKVPVIEVMGIHPVEYKGKRDTLMFGSLTSPNLSANWD</sequence>
<keyword evidence="1" id="KW-0812">Transmembrane</keyword>
<dbReference type="RefSeq" id="WP_343785971.1">
    <property type="nucleotide sequence ID" value="NZ_BAAAFH010000007.1"/>
</dbReference>
<dbReference type="Proteomes" id="UP001501126">
    <property type="component" value="Unassembled WGS sequence"/>
</dbReference>
<keyword evidence="1" id="KW-1133">Transmembrane helix</keyword>
<gene>
    <name evidence="2" type="ORF">GCM10009118_13920</name>
</gene>
<feature type="transmembrane region" description="Helical" evidence="1">
    <location>
        <begin position="13"/>
        <end position="32"/>
    </location>
</feature>
<name>A0ABN1MNV8_9FLAO</name>
<reference evidence="2 3" key="1">
    <citation type="journal article" date="2019" name="Int. J. Syst. Evol. Microbiol.">
        <title>The Global Catalogue of Microorganisms (GCM) 10K type strain sequencing project: providing services to taxonomists for standard genome sequencing and annotation.</title>
        <authorList>
            <consortium name="The Broad Institute Genomics Platform"/>
            <consortium name="The Broad Institute Genome Sequencing Center for Infectious Disease"/>
            <person name="Wu L."/>
            <person name="Ma J."/>
        </authorList>
    </citation>
    <scope>NUCLEOTIDE SEQUENCE [LARGE SCALE GENOMIC DNA]</scope>
    <source>
        <strain evidence="2 3">JCM 16083</strain>
    </source>
</reference>
<proteinExistence type="predicted"/>
<dbReference type="EMBL" id="BAAAFH010000007">
    <property type="protein sequence ID" value="GAA0874984.1"/>
    <property type="molecule type" value="Genomic_DNA"/>
</dbReference>
<comment type="caution">
    <text evidence="2">The sequence shown here is derived from an EMBL/GenBank/DDBJ whole genome shotgun (WGS) entry which is preliminary data.</text>
</comment>
<feature type="transmembrane region" description="Helical" evidence="1">
    <location>
        <begin position="65"/>
        <end position="82"/>
    </location>
</feature>
<organism evidence="2 3">
    <name type="scientific">Wandonia haliotis</name>
    <dbReference type="NCBI Taxonomy" id="574963"/>
    <lineage>
        <taxon>Bacteria</taxon>
        <taxon>Pseudomonadati</taxon>
        <taxon>Bacteroidota</taxon>
        <taxon>Flavobacteriia</taxon>
        <taxon>Flavobacteriales</taxon>
        <taxon>Crocinitomicaceae</taxon>
        <taxon>Wandonia</taxon>
    </lineage>
</organism>